<evidence type="ECO:0000313" key="2">
    <source>
        <dbReference type="EMBL" id="OHA43117.1"/>
    </source>
</evidence>
<organism evidence="2 3">
    <name type="scientific">Candidatus Taylorbacteria bacterium RIFCSPLOWO2_12_FULL_44_15c</name>
    <dbReference type="NCBI Taxonomy" id="1802333"/>
    <lineage>
        <taxon>Bacteria</taxon>
        <taxon>Candidatus Tayloriibacteriota</taxon>
    </lineage>
</organism>
<evidence type="ECO:0000256" key="1">
    <source>
        <dbReference type="SAM" id="Phobius"/>
    </source>
</evidence>
<feature type="transmembrane region" description="Helical" evidence="1">
    <location>
        <begin position="28"/>
        <end position="47"/>
    </location>
</feature>
<keyword evidence="1" id="KW-1133">Transmembrane helix</keyword>
<name>A0A1G2P429_9BACT</name>
<proteinExistence type="predicted"/>
<sequence length="91" mass="10207">MDFPAVIFGVNNYLTFIRSIATIAFMKVLFNVTLGSFIAVIALILLFYLIDLATKRKFPAIDSFLNILYGIFVTLVAINFIIGMLILIPSR</sequence>
<feature type="transmembrane region" description="Helical" evidence="1">
    <location>
        <begin position="67"/>
        <end position="88"/>
    </location>
</feature>
<protein>
    <submittedName>
        <fullName evidence="2">Uncharacterized protein</fullName>
    </submittedName>
</protein>
<dbReference type="EMBL" id="MHSL01000032">
    <property type="protein sequence ID" value="OHA43117.1"/>
    <property type="molecule type" value="Genomic_DNA"/>
</dbReference>
<gene>
    <name evidence="2" type="ORF">A3G03_02385</name>
</gene>
<keyword evidence="1" id="KW-0472">Membrane</keyword>
<reference evidence="2 3" key="1">
    <citation type="journal article" date="2016" name="Nat. Commun.">
        <title>Thousands of microbial genomes shed light on interconnected biogeochemical processes in an aquifer system.</title>
        <authorList>
            <person name="Anantharaman K."/>
            <person name="Brown C.T."/>
            <person name="Hug L.A."/>
            <person name="Sharon I."/>
            <person name="Castelle C.J."/>
            <person name="Probst A.J."/>
            <person name="Thomas B.C."/>
            <person name="Singh A."/>
            <person name="Wilkins M.J."/>
            <person name="Karaoz U."/>
            <person name="Brodie E.L."/>
            <person name="Williams K.H."/>
            <person name="Hubbard S.S."/>
            <person name="Banfield J.F."/>
        </authorList>
    </citation>
    <scope>NUCLEOTIDE SEQUENCE [LARGE SCALE GENOMIC DNA]</scope>
</reference>
<accession>A0A1G2P429</accession>
<dbReference type="AlphaFoldDB" id="A0A1G2P429"/>
<keyword evidence="1" id="KW-0812">Transmembrane</keyword>
<dbReference type="Proteomes" id="UP000176355">
    <property type="component" value="Unassembled WGS sequence"/>
</dbReference>
<evidence type="ECO:0000313" key="3">
    <source>
        <dbReference type="Proteomes" id="UP000176355"/>
    </source>
</evidence>
<comment type="caution">
    <text evidence="2">The sequence shown here is derived from an EMBL/GenBank/DDBJ whole genome shotgun (WGS) entry which is preliminary data.</text>
</comment>